<reference evidence="4" key="4">
    <citation type="submission" date="2025-09" db="UniProtKB">
        <authorList>
            <consortium name="Ensembl"/>
        </authorList>
    </citation>
    <scope>IDENTIFICATION</scope>
</reference>
<feature type="transmembrane region" description="Helical" evidence="1">
    <location>
        <begin position="335"/>
        <end position="358"/>
    </location>
</feature>
<dbReference type="InParanoid" id="A0A3B1JMV6"/>
<evidence type="ECO:0000313" key="4">
    <source>
        <dbReference type="Ensembl" id="ENSAMXP00000042669.1"/>
    </source>
</evidence>
<keyword evidence="5" id="KW-1185">Reference proteome</keyword>
<keyword evidence="2" id="KW-0732">Signal</keyword>
<reference evidence="4" key="3">
    <citation type="submission" date="2025-08" db="UniProtKB">
        <authorList>
            <consortium name="Ensembl"/>
        </authorList>
    </citation>
    <scope>IDENTIFICATION</scope>
</reference>
<evidence type="ECO:0000313" key="5">
    <source>
        <dbReference type="Proteomes" id="UP000018467"/>
    </source>
</evidence>
<dbReference type="AlphaFoldDB" id="A0A3B1JMV6"/>
<dbReference type="Ensembl" id="ENSAMXT00000057472.1">
    <property type="protein sequence ID" value="ENSAMXP00000042669.1"/>
    <property type="gene ID" value="ENSAMXG00000043607.1"/>
</dbReference>
<evidence type="ECO:0000259" key="3">
    <source>
        <dbReference type="PROSITE" id="PS50835"/>
    </source>
</evidence>
<proteinExistence type="predicted"/>
<sequence length="382" mass="43537">MATRQLWIISLVLCSALPSAATVNWKLTVTNNIQAYQHDCVIINCTFEYNNCTEEQKKIQSTPEKGIWMKKEGMDVNLYHPNSSQIHSDFRGRTELLGNISQKNCTLKINNLRKTDAGQYIFRVEGITTKGGICHYRYIEQPVKLKVFNKDTRPVITMDEVKVGSLATVTCSINYTCVSNPPDLNWSHEQRENDSIYKNRHGDQWILTSILTFQTQESDLDTMINCTAKYNLSSSGYEEKKESTLLKLGYPPRIKEESACSKNQCVCVVDSRPPSVIRWLSSDGKSVISNISAKEYKVEYELNILDVNVGVLYCEAINRHGKSTVSFSLGSSLGFLYIVISGFAVLIIILLAAIFYMWRFRIQKEKKNTLYMMTNPLYKTTE</sequence>
<dbReference type="Proteomes" id="UP000018467">
    <property type="component" value="Unassembled WGS sequence"/>
</dbReference>
<dbReference type="PROSITE" id="PS50835">
    <property type="entry name" value="IG_LIKE"/>
    <property type="match status" value="1"/>
</dbReference>
<reference evidence="5" key="1">
    <citation type="submission" date="2013-03" db="EMBL/GenBank/DDBJ databases">
        <authorList>
            <person name="Jeffery W."/>
            <person name="Warren W."/>
            <person name="Wilson R.K."/>
        </authorList>
    </citation>
    <scope>NUCLEOTIDE SEQUENCE</scope>
    <source>
        <strain evidence="5">female</strain>
    </source>
</reference>
<dbReference type="InterPro" id="IPR007110">
    <property type="entry name" value="Ig-like_dom"/>
</dbReference>
<dbReference type="SUPFAM" id="SSF48726">
    <property type="entry name" value="Immunoglobulin"/>
    <property type="match status" value="3"/>
</dbReference>
<protein>
    <recommendedName>
        <fullName evidence="3">Ig-like domain-containing protein</fullName>
    </recommendedName>
</protein>
<evidence type="ECO:0000256" key="2">
    <source>
        <dbReference type="SAM" id="SignalP"/>
    </source>
</evidence>
<dbReference type="Pfam" id="PF24518">
    <property type="entry name" value="Ig_CD22"/>
    <property type="match status" value="1"/>
</dbReference>
<accession>A0A3B1JMV6</accession>
<keyword evidence="1" id="KW-0812">Transmembrane</keyword>
<dbReference type="InterPro" id="IPR036179">
    <property type="entry name" value="Ig-like_dom_sf"/>
</dbReference>
<dbReference type="PANTHER" id="PTHR46484">
    <property type="entry name" value="SI:CH211-171H4.5-RELATED"/>
    <property type="match status" value="1"/>
</dbReference>
<dbReference type="STRING" id="7994.ENSAMXP00000042669"/>
<evidence type="ECO:0000256" key="1">
    <source>
        <dbReference type="SAM" id="Phobius"/>
    </source>
</evidence>
<dbReference type="Gene3D" id="2.60.40.10">
    <property type="entry name" value="Immunoglobulins"/>
    <property type="match status" value="2"/>
</dbReference>
<dbReference type="InterPro" id="IPR013783">
    <property type="entry name" value="Ig-like_fold"/>
</dbReference>
<dbReference type="InterPro" id="IPR056386">
    <property type="entry name" value="Ig_CD22"/>
</dbReference>
<feature type="domain" description="Ig-like" evidence="3">
    <location>
        <begin position="154"/>
        <end position="244"/>
    </location>
</feature>
<dbReference type="GeneTree" id="ENSGT01030000234968"/>
<dbReference type="PANTHER" id="PTHR46484:SF1">
    <property type="entry name" value="SCHWANN CELL MYELIN PROTEIN-RELATED"/>
    <property type="match status" value="1"/>
</dbReference>
<keyword evidence="1" id="KW-1133">Transmembrane helix</keyword>
<name>A0A3B1JMV6_ASTMX</name>
<keyword evidence="1" id="KW-0472">Membrane</keyword>
<dbReference type="Bgee" id="ENSAMXG00000043607">
    <property type="expression patterns" value="Expressed in muscle tissue and 5 other cell types or tissues"/>
</dbReference>
<reference evidence="5" key="2">
    <citation type="journal article" date="2014" name="Nat. Commun.">
        <title>The cavefish genome reveals candidate genes for eye loss.</title>
        <authorList>
            <person name="McGaugh S.E."/>
            <person name="Gross J.B."/>
            <person name="Aken B."/>
            <person name="Blin M."/>
            <person name="Borowsky R."/>
            <person name="Chalopin D."/>
            <person name="Hinaux H."/>
            <person name="Jeffery W.R."/>
            <person name="Keene A."/>
            <person name="Ma L."/>
            <person name="Minx P."/>
            <person name="Murphy D."/>
            <person name="O'Quin K.E."/>
            <person name="Retaux S."/>
            <person name="Rohner N."/>
            <person name="Searle S.M."/>
            <person name="Stahl B.A."/>
            <person name="Tabin C."/>
            <person name="Volff J.N."/>
            <person name="Yoshizawa M."/>
            <person name="Warren W.C."/>
        </authorList>
    </citation>
    <scope>NUCLEOTIDE SEQUENCE [LARGE SCALE GENOMIC DNA]</scope>
    <source>
        <strain evidence="5">female</strain>
    </source>
</reference>
<feature type="signal peptide" evidence="2">
    <location>
        <begin position="1"/>
        <end position="22"/>
    </location>
</feature>
<feature type="chain" id="PRO_5017374425" description="Ig-like domain-containing protein" evidence="2">
    <location>
        <begin position="23"/>
        <end position="382"/>
    </location>
</feature>
<organism evidence="4 5">
    <name type="scientific">Astyanax mexicanus</name>
    <name type="common">Blind cave fish</name>
    <name type="synonym">Astyanax fasciatus mexicanus</name>
    <dbReference type="NCBI Taxonomy" id="7994"/>
    <lineage>
        <taxon>Eukaryota</taxon>
        <taxon>Metazoa</taxon>
        <taxon>Chordata</taxon>
        <taxon>Craniata</taxon>
        <taxon>Vertebrata</taxon>
        <taxon>Euteleostomi</taxon>
        <taxon>Actinopterygii</taxon>
        <taxon>Neopterygii</taxon>
        <taxon>Teleostei</taxon>
        <taxon>Ostariophysi</taxon>
        <taxon>Characiformes</taxon>
        <taxon>Characoidei</taxon>
        <taxon>Acestrorhamphidae</taxon>
        <taxon>Acestrorhamphinae</taxon>
        <taxon>Astyanax</taxon>
    </lineage>
</organism>